<organism evidence="3 4">
    <name type="scientific">Sporosarcina aquimarina</name>
    <dbReference type="NCBI Taxonomy" id="114975"/>
    <lineage>
        <taxon>Bacteria</taxon>
        <taxon>Bacillati</taxon>
        <taxon>Bacillota</taxon>
        <taxon>Bacilli</taxon>
        <taxon>Bacillales</taxon>
        <taxon>Caryophanaceae</taxon>
        <taxon>Sporosarcina</taxon>
    </lineage>
</organism>
<dbReference type="RefSeq" id="WP_317934925.1">
    <property type="nucleotide sequence ID" value="NZ_JAUBDH010000002.1"/>
</dbReference>
<evidence type="ECO:0000256" key="1">
    <source>
        <dbReference type="ARBA" id="ARBA00023172"/>
    </source>
</evidence>
<accession>A0ABU4G180</accession>
<dbReference type="Proteomes" id="UP001280629">
    <property type="component" value="Unassembled WGS sequence"/>
</dbReference>
<evidence type="ECO:0000313" key="4">
    <source>
        <dbReference type="Proteomes" id="UP001280629"/>
    </source>
</evidence>
<feature type="domain" description="Tyr recombinase" evidence="2">
    <location>
        <begin position="1"/>
        <end position="183"/>
    </location>
</feature>
<dbReference type="CDD" id="cd01189">
    <property type="entry name" value="INT_ICEBs1_C_like"/>
    <property type="match status" value="1"/>
</dbReference>
<dbReference type="EMBL" id="JAUBDH010000002">
    <property type="protein sequence ID" value="MDW0109417.1"/>
    <property type="molecule type" value="Genomic_DNA"/>
</dbReference>
<keyword evidence="4" id="KW-1185">Reference proteome</keyword>
<name>A0ABU4G180_9BACL</name>
<comment type="caution">
    <text evidence="3">The sequence shown here is derived from an EMBL/GenBank/DDBJ whole genome shotgun (WGS) entry which is preliminary data.</text>
</comment>
<reference evidence="3 4" key="1">
    <citation type="submission" date="2023-06" db="EMBL/GenBank/DDBJ databases">
        <title>Sporosarcina sp. nov., isolated from Korean traditional fermented seafood 'Jeotgal'.</title>
        <authorList>
            <person name="Yang A.-I."/>
            <person name="Shin N.-R."/>
        </authorList>
    </citation>
    <scope>NUCLEOTIDE SEQUENCE [LARGE SCALE GENOMIC DNA]</scope>
    <source>
        <strain evidence="3 4">KCTC3840</strain>
    </source>
</reference>
<dbReference type="PANTHER" id="PTHR30349:SF64">
    <property type="entry name" value="PROPHAGE INTEGRASE INTD-RELATED"/>
    <property type="match status" value="1"/>
</dbReference>
<dbReference type="Gene3D" id="1.10.443.10">
    <property type="entry name" value="Intergrase catalytic core"/>
    <property type="match status" value="1"/>
</dbReference>
<dbReference type="PROSITE" id="PS51898">
    <property type="entry name" value="TYR_RECOMBINASE"/>
    <property type="match status" value="1"/>
</dbReference>
<dbReference type="InterPro" id="IPR050090">
    <property type="entry name" value="Tyrosine_recombinase_XerCD"/>
</dbReference>
<dbReference type="InterPro" id="IPR011010">
    <property type="entry name" value="DNA_brk_join_enz"/>
</dbReference>
<dbReference type="SUPFAM" id="SSF56349">
    <property type="entry name" value="DNA breaking-rejoining enzymes"/>
    <property type="match status" value="1"/>
</dbReference>
<dbReference type="InterPro" id="IPR002104">
    <property type="entry name" value="Integrase_catalytic"/>
</dbReference>
<sequence length="195" mass="22601">MGAYERHYLTFLLAIYTGMRRGELLGLKWEDVDLNKRIIHVKRSLAYLPKSGYLLTTPKTRNSIRQIPIPQFVLKELIKHKKKQDEWRLLVGELYQEQDLVICTNTGSFQDPRNVIRVMKRLINKANVTEIRFHDIRHTHASILISEGVDVVKISARLGHANPKITFEYYAHLIPNTSSDVADVFHLAIQKGMLE</sequence>
<gene>
    <name evidence="3" type="ORF">QT716_05025</name>
</gene>
<dbReference type="PANTHER" id="PTHR30349">
    <property type="entry name" value="PHAGE INTEGRASE-RELATED"/>
    <property type="match status" value="1"/>
</dbReference>
<evidence type="ECO:0000259" key="2">
    <source>
        <dbReference type="PROSITE" id="PS51898"/>
    </source>
</evidence>
<dbReference type="Pfam" id="PF00589">
    <property type="entry name" value="Phage_integrase"/>
    <property type="match status" value="1"/>
</dbReference>
<evidence type="ECO:0000313" key="3">
    <source>
        <dbReference type="EMBL" id="MDW0109417.1"/>
    </source>
</evidence>
<proteinExistence type="predicted"/>
<dbReference type="InterPro" id="IPR013762">
    <property type="entry name" value="Integrase-like_cat_sf"/>
</dbReference>
<protein>
    <submittedName>
        <fullName evidence="3">Site-specific integrase</fullName>
    </submittedName>
</protein>
<keyword evidence="1" id="KW-0233">DNA recombination</keyword>